<dbReference type="InterPro" id="IPR003594">
    <property type="entry name" value="HATPase_dom"/>
</dbReference>
<accession>A0A0F4KQR9</accession>
<proteinExistence type="predicted"/>
<evidence type="ECO:0000256" key="4">
    <source>
        <dbReference type="ARBA" id="ARBA00022679"/>
    </source>
</evidence>
<feature type="domain" description="Histidine kinase" evidence="9">
    <location>
        <begin position="283"/>
        <end position="477"/>
    </location>
</feature>
<dbReference type="SUPFAM" id="SSF55874">
    <property type="entry name" value="ATPase domain of HSP90 chaperone/DNA topoisomerase II/histidine kinase"/>
    <property type="match status" value="1"/>
</dbReference>
<keyword evidence="11" id="KW-1185">Reference proteome</keyword>
<sequence>MLSELENLCSRYTDLSKTDISLLTEQSRIIADTPEYQELDVFIDVWNVYNNLALVVFHKPPKTKASLYREQIVGKKVLQYNEPAVFHTLETKLNSVDLLARSQERRIIRQRTYPILNDNNEAIGVTIVESDVSRTVLDGFEGANDKTVYDDISSALKLFGQLGNDIIDQLADAILVFNKEGYLVLSNKVAINLYKQLGYFDNIIGLTYDNLSLDGVDFLKIVSYFKHNHKNMITNNFNYLNYYFKEKKLWNTNKDQLILLIQDRTDIKAKEDEINSKSITIRETNHRIKNNLQSVISLLRLQQHRLNNNEAKRALAESISRIMAIASTYELMSKQLVSTTNLKAFIKLFISNFVQLNEQNMKFYIELKIDPQIFVNSDQIVSLAIIINEILQNVVSHAFNGSQKIKKYVQIEAKIVDNIITITVEDNGVGFDTTKVKKDSLGLAIINSYVKDKLSGRLKISSSKKGTKISFSFKQKLQH</sequence>
<evidence type="ECO:0000256" key="3">
    <source>
        <dbReference type="ARBA" id="ARBA00022553"/>
    </source>
</evidence>
<name>A0A0F4KQR9_9LACO</name>
<keyword evidence="4" id="KW-0808">Transferase</keyword>
<keyword evidence="6 10" id="KW-0418">Kinase</keyword>
<reference evidence="10 11" key="1">
    <citation type="submission" date="2014-12" db="EMBL/GenBank/DDBJ databases">
        <title>Comparative genomics of the lactic acid bacteria isolated from the honey bee gut.</title>
        <authorList>
            <person name="Ellegaard K.M."/>
            <person name="Tamarit D."/>
            <person name="Javelind E."/>
            <person name="Olofsson T."/>
            <person name="Andersson S.G."/>
            <person name="Vasquez A."/>
        </authorList>
    </citation>
    <scope>NUCLEOTIDE SEQUENCE [LARGE SCALE GENOMIC DNA]</scope>
    <source>
        <strain evidence="10 11">Hon2</strain>
    </source>
</reference>
<dbReference type="PANTHER" id="PTHR41523">
    <property type="entry name" value="TWO-COMPONENT SYSTEM SENSOR PROTEIN"/>
    <property type="match status" value="1"/>
</dbReference>
<dbReference type="Gene3D" id="3.30.565.10">
    <property type="entry name" value="Histidine kinase-like ATPase, C-terminal domain"/>
    <property type="match status" value="1"/>
</dbReference>
<evidence type="ECO:0000256" key="5">
    <source>
        <dbReference type="ARBA" id="ARBA00022741"/>
    </source>
</evidence>
<dbReference type="Pfam" id="PF12282">
    <property type="entry name" value="GAF_PdtaS"/>
    <property type="match status" value="1"/>
</dbReference>
<comment type="caution">
    <text evidence="10">The sequence shown here is derived from an EMBL/GenBank/DDBJ whole genome shotgun (WGS) entry which is preliminary data.</text>
</comment>
<evidence type="ECO:0000256" key="6">
    <source>
        <dbReference type="ARBA" id="ARBA00022777"/>
    </source>
</evidence>
<dbReference type="OrthoDB" id="9767435at2"/>
<organism evidence="10 11">
    <name type="scientific">Bombilactobacillus mellis</name>
    <dbReference type="NCBI Taxonomy" id="1218508"/>
    <lineage>
        <taxon>Bacteria</taxon>
        <taxon>Bacillati</taxon>
        <taxon>Bacillota</taxon>
        <taxon>Bacilli</taxon>
        <taxon>Lactobacillales</taxon>
        <taxon>Lactobacillaceae</taxon>
        <taxon>Bombilactobacillus</taxon>
    </lineage>
</organism>
<evidence type="ECO:0000256" key="7">
    <source>
        <dbReference type="ARBA" id="ARBA00022840"/>
    </source>
</evidence>
<dbReference type="RefSeq" id="WP_045923292.1">
    <property type="nucleotide sequence ID" value="NZ_JBHTHW010000005.1"/>
</dbReference>
<dbReference type="Gene3D" id="3.30.450.20">
    <property type="entry name" value="PAS domain"/>
    <property type="match status" value="1"/>
</dbReference>
<dbReference type="PANTHER" id="PTHR41523:SF8">
    <property type="entry name" value="ETHYLENE RESPONSE SENSOR PROTEIN"/>
    <property type="match status" value="1"/>
</dbReference>
<dbReference type="STRING" id="1218508.JG29_14690"/>
<dbReference type="EC" id="2.7.13.3" evidence="2"/>
<dbReference type="GO" id="GO:0000160">
    <property type="term" value="P:phosphorelay signal transduction system"/>
    <property type="evidence" value="ECO:0007669"/>
    <property type="project" value="UniProtKB-KW"/>
</dbReference>
<evidence type="ECO:0000256" key="8">
    <source>
        <dbReference type="ARBA" id="ARBA00023012"/>
    </source>
</evidence>
<dbReference type="Pfam" id="PF02518">
    <property type="entry name" value="HATPase_c"/>
    <property type="match status" value="1"/>
</dbReference>
<dbReference type="GO" id="GO:0004673">
    <property type="term" value="F:protein histidine kinase activity"/>
    <property type="evidence" value="ECO:0007669"/>
    <property type="project" value="UniProtKB-EC"/>
</dbReference>
<dbReference type="PROSITE" id="PS50109">
    <property type="entry name" value="HIS_KIN"/>
    <property type="match status" value="1"/>
</dbReference>
<evidence type="ECO:0000256" key="2">
    <source>
        <dbReference type="ARBA" id="ARBA00012438"/>
    </source>
</evidence>
<dbReference type="InterPro" id="IPR038424">
    <property type="entry name" value="H_kinase_PdtaS_GAF_sf"/>
</dbReference>
<dbReference type="PATRIC" id="fig|1218508.4.peg.1460"/>
<dbReference type="InterPro" id="IPR011495">
    <property type="entry name" value="Sig_transdc_His_kin_sub2_dim/P"/>
</dbReference>
<dbReference type="Gene3D" id="3.30.450.280">
    <property type="entry name" value="GAF domain"/>
    <property type="match status" value="1"/>
</dbReference>
<gene>
    <name evidence="10" type="ORF">JG29_14690</name>
</gene>
<evidence type="ECO:0000313" key="11">
    <source>
        <dbReference type="Proteomes" id="UP000033695"/>
    </source>
</evidence>
<dbReference type="AlphaFoldDB" id="A0A0F4KQR9"/>
<dbReference type="Pfam" id="PF07568">
    <property type="entry name" value="HisKA_2"/>
    <property type="match status" value="1"/>
</dbReference>
<protein>
    <recommendedName>
        <fullName evidence="2">histidine kinase</fullName>
        <ecNumber evidence="2">2.7.13.3</ecNumber>
    </recommendedName>
</protein>
<dbReference type="InterPro" id="IPR005467">
    <property type="entry name" value="His_kinase_dom"/>
</dbReference>
<keyword evidence="3" id="KW-0597">Phosphoprotein</keyword>
<evidence type="ECO:0000259" key="9">
    <source>
        <dbReference type="PROSITE" id="PS50109"/>
    </source>
</evidence>
<dbReference type="GO" id="GO:0005524">
    <property type="term" value="F:ATP binding"/>
    <property type="evidence" value="ECO:0007669"/>
    <property type="project" value="UniProtKB-KW"/>
</dbReference>
<evidence type="ECO:0000256" key="1">
    <source>
        <dbReference type="ARBA" id="ARBA00000085"/>
    </source>
</evidence>
<dbReference type="EMBL" id="JXBZ01000009">
    <property type="protein sequence ID" value="KJY48408.1"/>
    <property type="molecule type" value="Genomic_DNA"/>
</dbReference>
<evidence type="ECO:0000313" key="10">
    <source>
        <dbReference type="EMBL" id="KJY48408.1"/>
    </source>
</evidence>
<dbReference type="HOGENOM" id="CLU_045351_1_0_9"/>
<dbReference type="InterPro" id="IPR022066">
    <property type="entry name" value="PdtaS_GAF"/>
</dbReference>
<dbReference type="Proteomes" id="UP000033695">
    <property type="component" value="Unassembled WGS sequence"/>
</dbReference>
<comment type="catalytic activity">
    <reaction evidence="1">
        <text>ATP + protein L-histidine = ADP + protein N-phospho-L-histidine.</text>
        <dbReference type="EC" id="2.7.13.3"/>
    </reaction>
</comment>
<dbReference type="InterPro" id="IPR036890">
    <property type="entry name" value="HATPase_C_sf"/>
</dbReference>
<keyword evidence="7" id="KW-0067">ATP-binding</keyword>
<keyword evidence="8" id="KW-0902">Two-component regulatory system</keyword>
<keyword evidence="5" id="KW-0547">Nucleotide-binding</keyword>